<dbReference type="PANTHER" id="PTHR36923:SF3">
    <property type="entry name" value="FERREDOXIN"/>
    <property type="match status" value="1"/>
</dbReference>
<evidence type="ECO:0000256" key="3">
    <source>
        <dbReference type="ARBA" id="ARBA00022982"/>
    </source>
</evidence>
<dbReference type="Pfam" id="PF13459">
    <property type="entry name" value="Fer4_15"/>
    <property type="match status" value="1"/>
</dbReference>
<keyword evidence="3" id="KW-0249">Electron transport</keyword>
<keyword evidence="2" id="KW-0479">Metal-binding</keyword>
<evidence type="ECO:0000256" key="2">
    <source>
        <dbReference type="ARBA" id="ARBA00022723"/>
    </source>
</evidence>
<dbReference type="RefSeq" id="WP_189619181.1">
    <property type="nucleotide sequence ID" value="NZ_BMZA01000001.1"/>
</dbReference>
<keyword evidence="8" id="KW-1185">Reference proteome</keyword>
<dbReference type="SUPFAM" id="SSF54862">
    <property type="entry name" value="4Fe-4S ferredoxins"/>
    <property type="match status" value="1"/>
</dbReference>
<evidence type="ECO:0000313" key="7">
    <source>
        <dbReference type="EMBL" id="GGY90498.1"/>
    </source>
</evidence>
<gene>
    <name evidence="7" type="primary">fer</name>
    <name evidence="7" type="ORF">GCM10011614_01470</name>
</gene>
<dbReference type="EMBL" id="BMZA01000001">
    <property type="protein sequence ID" value="GGY90498.1"/>
    <property type="molecule type" value="Genomic_DNA"/>
</dbReference>
<keyword evidence="5" id="KW-0411">Iron-sulfur</keyword>
<reference evidence="7" key="1">
    <citation type="journal article" date="2014" name="Int. J. Syst. Evol. Microbiol.">
        <title>Complete genome sequence of Corynebacterium casei LMG S-19264T (=DSM 44701T), isolated from a smear-ripened cheese.</title>
        <authorList>
            <consortium name="US DOE Joint Genome Institute (JGI-PGF)"/>
            <person name="Walter F."/>
            <person name="Albersmeier A."/>
            <person name="Kalinowski J."/>
            <person name="Ruckert C."/>
        </authorList>
    </citation>
    <scope>NUCLEOTIDE SEQUENCE</scope>
    <source>
        <strain evidence="7">KCTC 32255</strain>
    </source>
</reference>
<evidence type="ECO:0000256" key="5">
    <source>
        <dbReference type="ARBA" id="ARBA00023014"/>
    </source>
</evidence>
<comment type="caution">
    <text evidence="7">The sequence shown here is derived from an EMBL/GenBank/DDBJ whole genome shotgun (WGS) entry which is preliminary data.</text>
</comment>
<dbReference type="AlphaFoldDB" id="A0A918P9F5"/>
<evidence type="ECO:0000259" key="6">
    <source>
        <dbReference type="PROSITE" id="PS51379"/>
    </source>
</evidence>
<dbReference type="Gene3D" id="3.30.70.20">
    <property type="match status" value="1"/>
</dbReference>
<dbReference type="Proteomes" id="UP000648075">
    <property type="component" value="Unassembled WGS sequence"/>
</dbReference>
<proteinExistence type="predicted"/>
<dbReference type="PROSITE" id="PS51379">
    <property type="entry name" value="4FE4S_FER_2"/>
    <property type="match status" value="1"/>
</dbReference>
<protein>
    <submittedName>
        <fullName evidence="7">Ferredoxin</fullName>
    </submittedName>
</protein>
<name>A0A918P9F5_9SPHN</name>
<reference evidence="7" key="2">
    <citation type="submission" date="2020-09" db="EMBL/GenBank/DDBJ databases">
        <authorList>
            <person name="Sun Q."/>
            <person name="Kim S."/>
        </authorList>
    </citation>
    <scope>NUCLEOTIDE SEQUENCE</scope>
    <source>
        <strain evidence="7">KCTC 32255</strain>
    </source>
</reference>
<dbReference type="GO" id="GO:0046872">
    <property type="term" value="F:metal ion binding"/>
    <property type="evidence" value="ECO:0007669"/>
    <property type="project" value="UniProtKB-KW"/>
</dbReference>
<feature type="domain" description="4Fe-4S ferredoxin-type" evidence="6">
    <location>
        <begin position="1"/>
        <end position="29"/>
    </location>
</feature>
<dbReference type="InterPro" id="IPR017896">
    <property type="entry name" value="4Fe4S_Fe-S-bd"/>
</dbReference>
<keyword evidence="4" id="KW-0408">Iron</keyword>
<dbReference type="InterPro" id="IPR051269">
    <property type="entry name" value="Fe-S_cluster_ET"/>
</dbReference>
<dbReference type="PANTHER" id="PTHR36923">
    <property type="entry name" value="FERREDOXIN"/>
    <property type="match status" value="1"/>
</dbReference>
<evidence type="ECO:0000313" key="8">
    <source>
        <dbReference type="Proteomes" id="UP000648075"/>
    </source>
</evidence>
<keyword evidence="1" id="KW-0813">Transport</keyword>
<dbReference type="GO" id="GO:0051536">
    <property type="term" value="F:iron-sulfur cluster binding"/>
    <property type="evidence" value="ECO:0007669"/>
    <property type="project" value="UniProtKB-KW"/>
</dbReference>
<sequence>MKVHIDEIKCSGHGRCAKYAPEVFRLSDDDGYNADRGQTIDVPAAEEKNAAIGIRSCPERAITVVAE</sequence>
<evidence type="ECO:0000256" key="1">
    <source>
        <dbReference type="ARBA" id="ARBA00022448"/>
    </source>
</evidence>
<evidence type="ECO:0000256" key="4">
    <source>
        <dbReference type="ARBA" id="ARBA00023004"/>
    </source>
</evidence>
<accession>A0A918P9F5</accession>
<organism evidence="7 8">
    <name type="scientific">Novosphingobium colocasiae</name>
    <dbReference type="NCBI Taxonomy" id="1256513"/>
    <lineage>
        <taxon>Bacteria</taxon>
        <taxon>Pseudomonadati</taxon>
        <taxon>Pseudomonadota</taxon>
        <taxon>Alphaproteobacteria</taxon>
        <taxon>Sphingomonadales</taxon>
        <taxon>Sphingomonadaceae</taxon>
        <taxon>Novosphingobium</taxon>
    </lineage>
</organism>